<evidence type="ECO:0000256" key="1">
    <source>
        <dbReference type="ARBA" id="ARBA00008791"/>
    </source>
</evidence>
<dbReference type="PANTHER" id="PTHR46268">
    <property type="entry name" value="STRESS RESPONSE PROTEIN NHAX"/>
    <property type="match status" value="1"/>
</dbReference>
<proteinExistence type="inferred from homology"/>
<sequence length="281" mass="31589">MKTILVPTDFSSHATNAVMYAASLAGLLNAKVILFHSYHVPVAISEYSVILMAEPAIDQNTLDELQLLEKRVKEIAGNIPVETIIREDLLLDGIRAVVKEKEVDLLVLGTLGAKGLEEVLIGSHSAYILENVDCPVLIIPACASQKKLEKIIYATDFQFNDFRYINQLIDLARPSQAQIIITHISTHKKQDEELMAWFKEIAEPNIAYPFISFKSFTGDQVLDELCHAIKFLEADMVCMATARRSFFEKILHGSLTKKMAYHCEVPLLAFHLEESKKLYPV</sequence>
<keyword evidence="4" id="KW-1185">Reference proteome</keyword>
<dbReference type="EMBL" id="JAUKPO010000029">
    <property type="protein sequence ID" value="MDO1450389.1"/>
    <property type="molecule type" value="Genomic_DNA"/>
</dbReference>
<gene>
    <name evidence="3" type="ORF">Q0590_29205</name>
</gene>
<protein>
    <submittedName>
        <fullName evidence="3">Universal stress protein</fullName>
    </submittedName>
</protein>
<dbReference type="Pfam" id="PF00582">
    <property type="entry name" value="Usp"/>
    <property type="match status" value="2"/>
</dbReference>
<evidence type="ECO:0000313" key="3">
    <source>
        <dbReference type="EMBL" id="MDO1450389.1"/>
    </source>
</evidence>
<feature type="domain" description="UspA" evidence="2">
    <location>
        <begin position="1"/>
        <end position="140"/>
    </location>
</feature>
<reference evidence="3" key="1">
    <citation type="submission" date="2023-07" db="EMBL/GenBank/DDBJ databases">
        <title>The genome sequence of Rhodocytophaga aerolata KACC 12507.</title>
        <authorList>
            <person name="Zhang X."/>
        </authorList>
    </citation>
    <scope>NUCLEOTIDE SEQUENCE</scope>
    <source>
        <strain evidence="3">KACC 12507</strain>
    </source>
</reference>
<dbReference type="InterPro" id="IPR006015">
    <property type="entry name" value="Universal_stress_UspA"/>
</dbReference>
<dbReference type="InterPro" id="IPR006016">
    <property type="entry name" value="UspA"/>
</dbReference>
<feature type="domain" description="UspA" evidence="2">
    <location>
        <begin position="223"/>
        <end position="270"/>
    </location>
</feature>
<name>A0ABT8RE58_9BACT</name>
<evidence type="ECO:0000259" key="2">
    <source>
        <dbReference type="Pfam" id="PF00582"/>
    </source>
</evidence>
<evidence type="ECO:0000313" key="4">
    <source>
        <dbReference type="Proteomes" id="UP001168528"/>
    </source>
</evidence>
<dbReference type="RefSeq" id="WP_302041189.1">
    <property type="nucleotide sequence ID" value="NZ_JAUKPO010000029.1"/>
</dbReference>
<comment type="similarity">
    <text evidence="1">Belongs to the universal stress protein A family.</text>
</comment>
<dbReference type="InterPro" id="IPR014729">
    <property type="entry name" value="Rossmann-like_a/b/a_fold"/>
</dbReference>
<dbReference type="Proteomes" id="UP001168528">
    <property type="component" value="Unassembled WGS sequence"/>
</dbReference>
<dbReference type="Gene3D" id="3.40.50.620">
    <property type="entry name" value="HUPs"/>
    <property type="match status" value="2"/>
</dbReference>
<dbReference type="PRINTS" id="PR01438">
    <property type="entry name" value="UNVRSLSTRESS"/>
</dbReference>
<organism evidence="3 4">
    <name type="scientific">Rhodocytophaga aerolata</name>
    <dbReference type="NCBI Taxonomy" id="455078"/>
    <lineage>
        <taxon>Bacteria</taxon>
        <taxon>Pseudomonadati</taxon>
        <taxon>Bacteroidota</taxon>
        <taxon>Cytophagia</taxon>
        <taxon>Cytophagales</taxon>
        <taxon>Rhodocytophagaceae</taxon>
        <taxon>Rhodocytophaga</taxon>
    </lineage>
</organism>
<accession>A0ABT8RE58</accession>
<dbReference type="SUPFAM" id="SSF52402">
    <property type="entry name" value="Adenine nucleotide alpha hydrolases-like"/>
    <property type="match status" value="2"/>
</dbReference>
<dbReference type="CDD" id="cd00293">
    <property type="entry name" value="USP-like"/>
    <property type="match status" value="2"/>
</dbReference>
<comment type="caution">
    <text evidence="3">The sequence shown here is derived from an EMBL/GenBank/DDBJ whole genome shotgun (WGS) entry which is preliminary data.</text>
</comment>
<dbReference type="PANTHER" id="PTHR46268:SF6">
    <property type="entry name" value="UNIVERSAL STRESS PROTEIN UP12"/>
    <property type="match status" value="1"/>
</dbReference>